<proteinExistence type="predicted"/>
<sequence>MFLSGEEERPVLNCVCDVGKGKDTETQTSRNLADETTLNKHGSGQGLEQRQMVHSLCLNEDDSGMQRFYYISDVHVEYQIRPEELDGEVGRAIREKVSELISSIEKPGPVLVGGDVSANYECLEKFYDSLNDAMSSSPIYSNRAYIVSVFGNHETAFMEWGDDRGQHVDPRFSKKKFDALRRAIEGHPHLVDSFLLDNELFIEYNGMSRFKRHRSVIGEDDILSMSEDDLRERLLQATTIILGGEGNVHEGFSGLRSFSDVYEKVLSVAKDDRVIVLTHHPMSSWSASEPNSNWIYVSGHTHKRSARELENGAIILSDGQIGKTPCRWFFKSFLKSGFYDPFLSWEDGVYEIDRQQYMDFNAGRGIEASRVNRKGQIVMIKRDDVYMFLLRGQSKTYILDGANIKTAEHESDYYYANLPIYVGVLRHSFARYREAIRLIAQEVKRIGGRGDIHGCIVDISFYNHIYLDPWTGEIKPYYARENGHERYYSNLFELLSCSPDRGSRRLSGCRDLLADKEVCRDLPILSRENKISITAEFAFPKSSSSRMMRKIQYALDDGVVREWNDAALEVGLADAAESSPGLSESGEVDTPLIGAGT</sequence>
<protein>
    <recommendedName>
        <fullName evidence="2">Calcineurin-like phosphoesterase domain-containing protein</fullName>
    </recommendedName>
</protein>
<reference evidence="3" key="1">
    <citation type="submission" date="2018-08" db="EMBL/GenBank/DDBJ databases">
        <title>Murine metabolic-syndrome-specific gut microbial biobank.</title>
        <authorList>
            <person name="Liu C."/>
        </authorList>
    </citation>
    <scope>NUCLEOTIDE SEQUENCE [LARGE SCALE GENOMIC DNA]</scope>
    <source>
        <strain evidence="3">Z82</strain>
    </source>
</reference>
<organism evidence="3">
    <name type="scientific">Muribaculaceae bacterium Z82</name>
    <dbReference type="NCBI Taxonomy" id="2304548"/>
    <lineage>
        <taxon>Bacteria</taxon>
        <taxon>Pseudomonadati</taxon>
        <taxon>Bacteroidota</taxon>
        <taxon>Bacteroidia</taxon>
        <taxon>Bacteroidales</taxon>
        <taxon>Muribaculaceae</taxon>
    </lineage>
</organism>
<accession>A0A7C9JCE9</accession>
<evidence type="ECO:0000259" key="2">
    <source>
        <dbReference type="Pfam" id="PF00149"/>
    </source>
</evidence>
<feature type="region of interest" description="Disordered" evidence="1">
    <location>
        <begin position="577"/>
        <end position="597"/>
    </location>
</feature>
<dbReference type="SUPFAM" id="SSF56300">
    <property type="entry name" value="Metallo-dependent phosphatases"/>
    <property type="match status" value="1"/>
</dbReference>
<evidence type="ECO:0000313" key="3">
    <source>
        <dbReference type="EMBL" id="NBI33601.1"/>
    </source>
</evidence>
<feature type="domain" description="Calcineurin-like phosphoesterase" evidence="2">
    <location>
        <begin position="67"/>
        <end position="303"/>
    </location>
</feature>
<evidence type="ECO:0000256" key="1">
    <source>
        <dbReference type="SAM" id="MobiDB-lite"/>
    </source>
</evidence>
<dbReference type="Gene3D" id="3.60.21.10">
    <property type="match status" value="1"/>
</dbReference>
<dbReference type="AlphaFoldDB" id="A0A7C9JCE9"/>
<name>A0A7C9JCE9_9BACT</name>
<dbReference type="GO" id="GO:0016787">
    <property type="term" value="F:hydrolase activity"/>
    <property type="evidence" value="ECO:0007669"/>
    <property type="project" value="InterPro"/>
</dbReference>
<dbReference type="EMBL" id="QWKH01000003">
    <property type="protein sequence ID" value="NBI33601.1"/>
    <property type="molecule type" value="Genomic_DNA"/>
</dbReference>
<comment type="caution">
    <text evidence="3">The sequence shown here is derived from an EMBL/GenBank/DDBJ whole genome shotgun (WGS) entry which is preliminary data.</text>
</comment>
<dbReference type="InterPro" id="IPR029052">
    <property type="entry name" value="Metallo-depent_PP-like"/>
</dbReference>
<dbReference type="InterPro" id="IPR004843">
    <property type="entry name" value="Calcineurin-like_PHP"/>
</dbReference>
<gene>
    <name evidence="3" type="ORF">D1639_00825</name>
</gene>
<dbReference type="Pfam" id="PF00149">
    <property type="entry name" value="Metallophos"/>
    <property type="match status" value="1"/>
</dbReference>